<name>A0A9W7LAW1_9STRA</name>
<keyword evidence="2" id="KW-1185">Reference proteome</keyword>
<comment type="caution">
    <text evidence="1">The sequence shown here is derived from an EMBL/GenBank/DDBJ whole genome shotgun (WGS) entry which is preliminary data.</text>
</comment>
<reference evidence="2" key="1">
    <citation type="journal article" date="2023" name="Commun. Biol.">
        <title>Genome analysis of Parmales, the sister group of diatoms, reveals the evolutionary specialization of diatoms from phago-mixotrophs to photoautotrophs.</title>
        <authorList>
            <person name="Ban H."/>
            <person name="Sato S."/>
            <person name="Yoshikawa S."/>
            <person name="Yamada K."/>
            <person name="Nakamura Y."/>
            <person name="Ichinomiya M."/>
            <person name="Sato N."/>
            <person name="Blanc-Mathieu R."/>
            <person name="Endo H."/>
            <person name="Kuwata A."/>
            <person name="Ogata H."/>
        </authorList>
    </citation>
    <scope>NUCLEOTIDE SEQUENCE [LARGE SCALE GENOMIC DNA]</scope>
</reference>
<dbReference type="Proteomes" id="UP001165065">
    <property type="component" value="Unassembled WGS sequence"/>
</dbReference>
<organism evidence="1 2">
    <name type="scientific">Triparma columacea</name>
    <dbReference type="NCBI Taxonomy" id="722753"/>
    <lineage>
        <taxon>Eukaryota</taxon>
        <taxon>Sar</taxon>
        <taxon>Stramenopiles</taxon>
        <taxon>Ochrophyta</taxon>
        <taxon>Bolidophyceae</taxon>
        <taxon>Parmales</taxon>
        <taxon>Triparmaceae</taxon>
        <taxon>Triparma</taxon>
    </lineage>
</organism>
<evidence type="ECO:0000313" key="2">
    <source>
        <dbReference type="Proteomes" id="UP001165065"/>
    </source>
</evidence>
<dbReference type="EMBL" id="BRYA01000174">
    <property type="protein sequence ID" value="GMI42544.1"/>
    <property type="molecule type" value="Genomic_DNA"/>
</dbReference>
<dbReference type="AlphaFoldDB" id="A0A9W7LAW1"/>
<sequence>MSMSPPSQDFWKVIFQLGEEDTTPLTLLLWHKSPRNILEQFLCLADTVLPLRMKDRHVLLATRDSFDCVPLHFVARYFSFTPGDVEILRVLIRWHPQALVMKDCRGQTPLDTAKVNIHNVDSSRHDEFVKIFKEATEHYNHDICFGFKMLSFNVQRSLDFCVNARLARMKCGRLRSTDDLSVPNTKFVFEVLVHFKEREMQGLVDKIIKYVTIAP</sequence>
<dbReference type="InterPro" id="IPR036770">
    <property type="entry name" value="Ankyrin_rpt-contain_sf"/>
</dbReference>
<dbReference type="Gene3D" id="1.25.40.20">
    <property type="entry name" value="Ankyrin repeat-containing domain"/>
    <property type="match status" value="1"/>
</dbReference>
<evidence type="ECO:0000313" key="1">
    <source>
        <dbReference type="EMBL" id="GMI42544.1"/>
    </source>
</evidence>
<proteinExistence type="predicted"/>
<accession>A0A9W7LAW1</accession>
<protein>
    <submittedName>
        <fullName evidence="1">Uncharacterized protein</fullName>
    </submittedName>
</protein>
<gene>
    <name evidence="1" type="ORF">TrCOL_g2658</name>
</gene>